<sequence length="77" mass="8892">MPIQVNFASPDYNKKTIYYNLELILFVKQCKFHLISKWYSSQLTSILDKTVYTLIDTPTPLLKQQSTLYSIEGVSNG</sequence>
<protein>
    <submittedName>
        <fullName evidence="1">Uncharacterized protein</fullName>
    </submittedName>
</protein>
<dbReference type="AlphaFoldDB" id="A0A3B0XVR8"/>
<gene>
    <name evidence="1" type="ORF">MNBD_GAMMA12-88</name>
</gene>
<name>A0A3B0XVR8_9ZZZZ</name>
<reference evidence="1" key="1">
    <citation type="submission" date="2018-06" db="EMBL/GenBank/DDBJ databases">
        <authorList>
            <person name="Zhirakovskaya E."/>
        </authorList>
    </citation>
    <scope>NUCLEOTIDE SEQUENCE</scope>
</reference>
<accession>A0A3B0XVR8</accession>
<dbReference type="EMBL" id="UOFL01000024">
    <property type="protein sequence ID" value="VAW71621.1"/>
    <property type="molecule type" value="Genomic_DNA"/>
</dbReference>
<evidence type="ECO:0000313" key="1">
    <source>
        <dbReference type="EMBL" id="VAW71621.1"/>
    </source>
</evidence>
<proteinExistence type="predicted"/>
<organism evidence="1">
    <name type="scientific">hydrothermal vent metagenome</name>
    <dbReference type="NCBI Taxonomy" id="652676"/>
    <lineage>
        <taxon>unclassified sequences</taxon>
        <taxon>metagenomes</taxon>
        <taxon>ecological metagenomes</taxon>
    </lineage>
</organism>